<accession>A0A1I2TIF6</accession>
<dbReference type="RefSeq" id="WP_090991778.1">
    <property type="nucleotide sequence ID" value="NZ_FOPP01000001.1"/>
</dbReference>
<evidence type="ECO:0000256" key="1">
    <source>
        <dbReference type="SAM" id="Phobius"/>
    </source>
</evidence>
<feature type="transmembrane region" description="Helical" evidence="1">
    <location>
        <begin position="137"/>
        <end position="154"/>
    </location>
</feature>
<feature type="transmembrane region" description="Helical" evidence="1">
    <location>
        <begin position="160"/>
        <end position="180"/>
    </location>
</feature>
<keyword evidence="1" id="KW-0812">Transmembrane</keyword>
<protein>
    <submittedName>
        <fullName evidence="2">Uncharacterized protein</fullName>
    </submittedName>
</protein>
<feature type="transmembrane region" description="Helical" evidence="1">
    <location>
        <begin position="351"/>
        <end position="370"/>
    </location>
</feature>
<keyword evidence="1" id="KW-0472">Membrane</keyword>
<dbReference type="Proteomes" id="UP000199666">
    <property type="component" value="Unassembled WGS sequence"/>
</dbReference>
<proteinExistence type="predicted"/>
<feature type="transmembrane region" description="Helical" evidence="1">
    <location>
        <begin position="287"/>
        <end position="308"/>
    </location>
</feature>
<evidence type="ECO:0000313" key="2">
    <source>
        <dbReference type="EMBL" id="SFG62121.1"/>
    </source>
</evidence>
<dbReference type="STRING" id="414048.SAMN04489864_101297"/>
<feature type="transmembrane region" description="Helical" evidence="1">
    <location>
        <begin position="320"/>
        <end position="339"/>
    </location>
</feature>
<feature type="transmembrane region" description="Helical" evidence="1">
    <location>
        <begin position="104"/>
        <end position="125"/>
    </location>
</feature>
<keyword evidence="3" id="KW-1185">Reference proteome</keyword>
<sequence>MRSIIILIGSRVVNGLFGLLLFVMLKEMISITGYSSFSSSYANLTLLSTLAGGVLSGLLLKNAFHLGSIYKHIIYFYTAFFMALIIVPLELAILLNVFNHISRFAIYFFILGHLISSVVLIHYQLNQQFLKMTIIEIFRTIFPLVFMLVLKYSFHVTVLSIDHVILIMALGNLLGFFFFIRICRLSISAKMASIKAYLSVKLKSDLSYGFSFASFNALAQLIIVRDRDLIVANPDAVQSSKVAYTADQLTKITNGVLFPLNTKVSSEVGGLIRDGKQQSFYRRLFKYSLFTLVAGSIIIAGILGFTYLYHHLRVFNTIDLMAVVYYGLANTIYLACLIYQKRYDYSRFKLLPTLLLLAAGMFAFLLIDFVKIELSFFFVSATLFGLFLWISTWFLPSHKLVLKH</sequence>
<gene>
    <name evidence="2" type="ORF">SAMN04489864_101297</name>
</gene>
<feature type="transmembrane region" description="Helical" evidence="1">
    <location>
        <begin position="376"/>
        <end position="395"/>
    </location>
</feature>
<dbReference type="EMBL" id="FOPP01000001">
    <property type="protein sequence ID" value="SFG62121.1"/>
    <property type="molecule type" value="Genomic_DNA"/>
</dbReference>
<dbReference type="AlphaFoldDB" id="A0A1I2TIF6"/>
<feature type="transmembrane region" description="Helical" evidence="1">
    <location>
        <begin position="40"/>
        <end position="60"/>
    </location>
</feature>
<keyword evidence="1" id="KW-1133">Transmembrane helix</keyword>
<name>A0A1I2TIF6_9SPHI</name>
<evidence type="ECO:0000313" key="3">
    <source>
        <dbReference type="Proteomes" id="UP000199666"/>
    </source>
</evidence>
<reference evidence="2 3" key="1">
    <citation type="submission" date="2016-10" db="EMBL/GenBank/DDBJ databases">
        <authorList>
            <person name="de Groot N.N."/>
        </authorList>
    </citation>
    <scope>NUCLEOTIDE SEQUENCE [LARGE SCALE GENOMIC DNA]</scope>
    <source>
        <strain evidence="2 3">DSM 18684</strain>
    </source>
</reference>
<feature type="transmembrane region" description="Helical" evidence="1">
    <location>
        <begin position="12"/>
        <end position="34"/>
    </location>
</feature>
<feature type="transmembrane region" description="Helical" evidence="1">
    <location>
        <begin position="72"/>
        <end position="98"/>
    </location>
</feature>
<organism evidence="2 3">
    <name type="scientific">Pedobacter insulae</name>
    <dbReference type="NCBI Taxonomy" id="414048"/>
    <lineage>
        <taxon>Bacteria</taxon>
        <taxon>Pseudomonadati</taxon>
        <taxon>Bacteroidota</taxon>
        <taxon>Sphingobacteriia</taxon>
        <taxon>Sphingobacteriales</taxon>
        <taxon>Sphingobacteriaceae</taxon>
        <taxon>Pedobacter</taxon>
    </lineage>
</organism>